<sequence>MRDFRDCSHEYERNLMEGAPSPLPFKCIHCGVGSWYPTVEEEEAAEKEFMDKIRKGLTKTKEPQFDAVKKHLGVE</sequence>
<proteinExistence type="predicted"/>
<accession>A0A0F9RHJ7</accession>
<organism evidence="1">
    <name type="scientific">marine sediment metagenome</name>
    <dbReference type="NCBI Taxonomy" id="412755"/>
    <lineage>
        <taxon>unclassified sequences</taxon>
        <taxon>metagenomes</taxon>
        <taxon>ecological metagenomes</taxon>
    </lineage>
</organism>
<comment type="caution">
    <text evidence="1">The sequence shown here is derived from an EMBL/GenBank/DDBJ whole genome shotgun (WGS) entry which is preliminary data.</text>
</comment>
<dbReference type="EMBL" id="LAZR01002879">
    <property type="protein sequence ID" value="KKN24491.1"/>
    <property type="molecule type" value="Genomic_DNA"/>
</dbReference>
<name>A0A0F9RHJ7_9ZZZZ</name>
<reference evidence="1" key="1">
    <citation type="journal article" date="2015" name="Nature">
        <title>Complex archaea that bridge the gap between prokaryotes and eukaryotes.</title>
        <authorList>
            <person name="Spang A."/>
            <person name="Saw J.H."/>
            <person name="Jorgensen S.L."/>
            <person name="Zaremba-Niedzwiedzka K."/>
            <person name="Martijn J."/>
            <person name="Lind A.E."/>
            <person name="van Eijk R."/>
            <person name="Schleper C."/>
            <person name="Guy L."/>
            <person name="Ettema T.J."/>
        </authorList>
    </citation>
    <scope>NUCLEOTIDE SEQUENCE</scope>
</reference>
<dbReference type="AlphaFoldDB" id="A0A0F9RHJ7"/>
<gene>
    <name evidence="1" type="ORF">LCGC14_0894310</name>
</gene>
<protein>
    <submittedName>
        <fullName evidence="1">Uncharacterized protein</fullName>
    </submittedName>
</protein>
<evidence type="ECO:0000313" key="1">
    <source>
        <dbReference type="EMBL" id="KKN24491.1"/>
    </source>
</evidence>